<sequence length="129" mass="14548">MVVMMGVHDEASKAKIIRTVAKCHGITSITMDSQDGKLTVIGDFNLTKLLTKLERKWSYSDIATFGTYDPKKEAEVAAAAEKKKKEEMERQRLEGYRGNQTLSPHYPPPHYTTSVFDHDYHQGQGCVIT</sequence>
<comment type="caution">
    <text evidence="8">The sequence shown here is derived from an EMBL/GenBank/DDBJ whole genome shotgun (WGS) entry which is preliminary data.</text>
</comment>
<evidence type="ECO:0000256" key="1">
    <source>
        <dbReference type="ARBA" id="ARBA00022481"/>
    </source>
</evidence>
<keyword evidence="9" id="KW-1185">Reference proteome</keyword>
<evidence type="ECO:0000313" key="9">
    <source>
        <dbReference type="Proteomes" id="UP000467841"/>
    </source>
</evidence>
<feature type="region of interest" description="Disordered" evidence="6">
    <location>
        <begin position="81"/>
        <end position="107"/>
    </location>
</feature>
<keyword evidence="2" id="KW-0479">Metal-binding</keyword>
<evidence type="ECO:0000256" key="6">
    <source>
        <dbReference type="SAM" id="MobiDB-lite"/>
    </source>
</evidence>
<dbReference type="Pfam" id="PF00403">
    <property type="entry name" value="HMA"/>
    <property type="match status" value="1"/>
</dbReference>
<dbReference type="GO" id="GO:0046872">
    <property type="term" value="F:metal ion binding"/>
    <property type="evidence" value="ECO:0007669"/>
    <property type="project" value="UniProtKB-KW"/>
</dbReference>
<evidence type="ECO:0000313" key="8">
    <source>
        <dbReference type="EMBL" id="CAA7053832.1"/>
    </source>
</evidence>
<dbReference type="OrthoDB" id="1923658at2759"/>
<evidence type="ECO:0000256" key="5">
    <source>
        <dbReference type="ARBA" id="ARBA00024045"/>
    </source>
</evidence>
<dbReference type="AlphaFoldDB" id="A0A6D2KPD6"/>
<reference evidence="8" key="1">
    <citation type="submission" date="2020-01" db="EMBL/GenBank/DDBJ databases">
        <authorList>
            <person name="Mishra B."/>
        </authorList>
    </citation>
    <scope>NUCLEOTIDE SEQUENCE [LARGE SCALE GENOMIC DNA]</scope>
</reference>
<dbReference type="Proteomes" id="UP000467841">
    <property type="component" value="Unassembled WGS sequence"/>
</dbReference>
<dbReference type="EMBL" id="CACVBM020001551">
    <property type="protein sequence ID" value="CAA7053832.1"/>
    <property type="molecule type" value="Genomic_DNA"/>
</dbReference>
<evidence type="ECO:0000256" key="3">
    <source>
        <dbReference type="ARBA" id="ARBA00023288"/>
    </source>
</evidence>
<organism evidence="8 9">
    <name type="scientific">Microthlaspi erraticum</name>
    <dbReference type="NCBI Taxonomy" id="1685480"/>
    <lineage>
        <taxon>Eukaryota</taxon>
        <taxon>Viridiplantae</taxon>
        <taxon>Streptophyta</taxon>
        <taxon>Embryophyta</taxon>
        <taxon>Tracheophyta</taxon>
        <taxon>Spermatophyta</taxon>
        <taxon>Magnoliopsida</taxon>
        <taxon>eudicotyledons</taxon>
        <taxon>Gunneridae</taxon>
        <taxon>Pentapetalae</taxon>
        <taxon>rosids</taxon>
        <taxon>malvids</taxon>
        <taxon>Brassicales</taxon>
        <taxon>Brassicaceae</taxon>
        <taxon>Coluteocarpeae</taxon>
        <taxon>Microthlaspi</taxon>
    </lineage>
</organism>
<comment type="similarity">
    <text evidence="5">Belongs to the HIPP family.</text>
</comment>
<evidence type="ECO:0000256" key="4">
    <source>
        <dbReference type="ARBA" id="ARBA00023289"/>
    </source>
</evidence>
<dbReference type="InterPro" id="IPR051863">
    <property type="entry name" value="HIPP"/>
</dbReference>
<keyword evidence="3" id="KW-0449">Lipoprotein</keyword>
<dbReference type="Gene3D" id="3.30.70.100">
    <property type="match status" value="1"/>
</dbReference>
<feature type="compositionally biased region" description="Basic and acidic residues" evidence="6">
    <location>
        <begin position="81"/>
        <end position="95"/>
    </location>
</feature>
<gene>
    <name evidence="8" type="ORF">MERR_LOCUS41068</name>
</gene>
<keyword evidence="1" id="KW-0488">Methylation</keyword>
<feature type="domain" description="HMA" evidence="7">
    <location>
        <begin position="1"/>
        <end position="62"/>
    </location>
</feature>
<dbReference type="SUPFAM" id="SSF55008">
    <property type="entry name" value="HMA, heavy metal-associated domain"/>
    <property type="match status" value="1"/>
</dbReference>
<keyword evidence="4" id="KW-0636">Prenylation</keyword>
<dbReference type="PANTHER" id="PTHR45811:SF85">
    <property type="entry name" value="COPPER TRANSPORT PROTEIN FAMILY"/>
    <property type="match status" value="1"/>
</dbReference>
<dbReference type="PANTHER" id="PTHR45811">
    <property type="entry name" value="COPPER TRANSPORT PROTEIN FAMILY-RELATED"/>
    <property type="match status" value="1"/>
</dbReference>
<evidence type="ECO:0000256" key="2">
    <source>
        <dbReference type="ARBA" id="ARBA00022723"/>
    </source>
</evidence>
<dbReference type="PROSITE" id="PS50846">
    <property type="entry name" value="HMA_2"/>
    <property type="match status" value="1"/>
</dbReference>
<accession>A0A6D2KPD6</accession>
<proteinExistence type="inferred from homology"/>
<protein>
    <recommendedName>
        <fullName evidence="7">HMA domain-containing protein</fullName>
    </recommendedName>
</protein>
<dbReference type="InterPro" id="IPR006121">
    <property type="entry name" value="HMA_dom"/>
</dbReference>
<name>A0A6D2KPD6_9BRAS</name>
<evidence type="ECO:0000259" key="7">
    <source>
        <dbReference type="PROSITE" id="PS50846"/>
    </source>
</evidence>
<dbReference type="InterPro" id="IPR036163">
    <property type="entry name" value="HMA_dom_sf"/>
</dbReference>